<evidence type="ECO:0000256" key="4">
    <source>
        <dbReference type="ARBA" id="ARBA00022833"/>
    </source>
</evidence>
<dbReference type="GO" id="GO:0008270">
    <property type="term" value="F:zinc ion binding"/>
    <property type="evidence" value="ECO:0007669"/>
    <property type="project" value="UniProtKB-KW"/>
</dbReference>
<feature type="domain" description="CW-type" evidence="11">
    <location>
        <begin position="650"/>
        <end position="700"/>
    </location>
</feature>
<evidence type="ECO:0000256" key="5">
    <source>
        <dbReference type="ARBA" id="ARBA00023015"/>
    </source>
</evidence>
<keyword evidence="7" id="KW-0804">Transcription</keyword>
<evidence type="ECO:0000256" key="8">
    <source>
        <dbReference type="ARBA" id="ARBA00023242"/>
    </source>
</evidence>
<dbReference type="Proteomes" id="UP000017836">
    <property type="component" value="Unassembled WGS sequence"/>
</dbReference>
<dbReference type="InterPro" id="IPR003340">
    <property type="entry name" value="B3_DNA-bd"/>
</dbReference>
<dbReference type="CDD" id="cd10017">
    <property type="entry name" value="B3_DNA"/>
    <property type="match status" value="1"/>
</dbReference>
<dbReference type="PANTHER" id="PTHR46245">
    <property type="entry name" value="B3 DOMAIN-CONTAINING PROTEIN OS07G0563300"/>
    <property type="match status" value="1"/>
</dbReference>
<name>W1P6B2_AMBTC</name>
<dbReference type="GO" id="GO:0005634">
    <property type="term" value="C:nucleus"/>
    <property type="evidence" value="ECO:0007669"/>
    <property type="project" value="UniProtKB-SubCell"/>
</dbReference>
<keyword evidence="4" id="KW-0862">Zinc</keyword>
<keyword evidence="13" id="KW-1185">Reference proteome</keyword>
<feature type="region of interest" description="Disordered" evidence="9">
    <location>
        <begin position="486"/>
        <end position="551"/>
    </location>
</feature>
<dbReference type="PROSITE" id="PS51050">
    <property type="entry name" value="ZF_CW"/>
    <property type="match status" value="1"/>
</dbReference>
<feature type="region of interest" description="Disordered" evidence="9">
    <location>
        <begin position="822"/>
        <end position="915"/>
    </location>
</feature>
<dbReference type="AlphaFoldDB" id="W1P6B2"/>
<dbReference type="GO" id="GO:0006355">
    <property type="term" value="P:regulation of DNA-templated transcription"/>
    <property type="evidence" value="ECO:0007669"/>
    <property type="project" value="UniProtKB-ARBA"/>
</dbReference>
<sequence>MSKICFNKDCGVADTERWRKGWRLRSGELSDLCDRCGSAYEESRFCEGFHLDVAGWRTCETCGKRIHCGCVASVHTYILLDTGGIECMLCARKSILFAAPNQIWPSPMFLPLPPSDRLVDRPVNAWSQIAASNSCSGQVKQVPPLGYSATNPSEFQCMQYLDGGIFHNIDKSFPCNQSTIPIFEKKRIIEDSLERKPSHHLKNEALGEPVVGHTSIEPISGLNTFHSEEEKPEGKPDCSRIAGGRSSVDARKSVSETDLGNILGRNLDVSSSCISVSRQSLNAKDDISLPLLGLGVSVSSPAETMDATKVSGCETRERSLQLFPRQYLPGSCSGFQSSGDLRSPMRIARPRGEGRGKNQLLPRYYPRITDQEIQQITGDSNSVITPLFEKMLSASDAGRIGRLVLPKKCAEAYFPSISQPEGLPLRIQDARGKEWVFQFRFWPNNNSRMYVLEGVTPCIQSMQLQAGDTVTFSRMDPEGKLVMGFRKAASAPSEQDAQVHKQGNGISTIGETNHGSGAAGEATSALPFRSSKGATESTNYSSNSQFHSLDPALPLSRDKEACMSKEGSNSKSLFLSDKRKSSTLGSKSKRLRIDNEDSIELKLTWEEAQDLLRPPPNHPPNVVIIEGHEIEEYKEPPVIGKSTIFATNKAGEKYQWVQCDNCAKWRKLPMDVLVPPRWTCADNSWDPKRSSCSSAQELSTEQTEHLLQTHAALKRIDQTTAEGSSAGLDALADAAILRGDDPEEPTSTTASPPTTRHPRHRPGCSCIVCIQPPSGKGPKHKPNCTCNVCMTVKRRFRTLMMRRKKRQEAEIEASRKALISQMENVKSSDDSGERKMENSKSDEDSGGRKENVKSGDDDSGGKIQEDLKPVEEFGGSKRSENWRSSKEKASSSLQGANPEYSRRGSGTLKGRIDLNCQPEREDELGHFPEGGVGLEVEANGVGPGGYEVETGRGALGTSRREADVASGSGSGSG</sequence>
<feature type="region of interest" description="Disordered" evidence="9">
    <location>
        <begin position="560"/>
        <end position="579"/>
    </location>
</feature>
<feature type="compositionally biased region" description="Polar residues" evidence="9">
    <location>
        <begin position="532"/>
        <end position="547"/>
    </location>
</feature>
<evidence type="ECO:0000313" key="13">
    <source>
        <dbReference type="Proteomes" id="UP000017836"/>
    </source>
</evidence>
<dbReference type="Pfam" id="PF07496">
    <property type="entry name" value="zf-CW"/>
    <property type="match status" value="1"/>
</dbReference>
<evidence type="ECO:0000256" key="3">
    <source>
        <dbReference type="ARBA" id="ARBA00022771"/>
    </source>
</evidence>
<dbReference type="KEGG" id="atr:18431599"/>
<feature type="region of interest" description="Disordered" evidence="9">
    <location>
        <begin position="223"/>
        <end position="249"/>
    </location>
</feature>
<feature type="region of interest" description="Disordered" evidence="9">
    <location>
        <begin position="684"/>
        <end position="703"/>
    </location>
</feature>
<dbReference type="OrthoDB" id="757982at2759"/>
<dbReference type="Gene3D" id="2.40.330.10">
    <property type="entry name" value="DNA-binding pseudobarrel domain"/>
    <property type="match status" value="1"/>
</dbReference>
<feature type="compositionally biased region" description="Polar residues" evidence="9">
    <location>
        <begin position="690"/>
        <end position="701"/>
    </location>
</feature>
<dbReference type="SMR" id="W1P6B2"/>
<keyword evidence="8" id="KW-0539">Nucleus</keyword>
<evidence type="ECO:0008006" key="14">
    <source>
        <dbReference type="Google" id="ProtNLM"/>
    </source>
</evidence>
<proteinExistence type="predicted"/>
<dbReference type="Gene3D" id="3.30.40.100">
    <property type="match status" value="1"/>
</dbReference>
<dbReference type="PANTHER" id="PTHR46245:SF10">
    <property type="entry name" value="B3 DOMAIN-CONTAINING TRANSCRIPTION FACTOR VAL3"/>
    <property type="match status" value="1"/>
</dbReference>
<evidence type="ECO:0000256" key="7">
    <source>
        <dbReference type="ARBA" id="ARBA00023163"/>
    </source>
</evidence>
<evidence type="ECO:0000259" key="11">
    <source>
        <dbReference type="PROSITE" id="PS51050"/>
    </source>
</evidence>
<feature type="domain" description="TF-B3" evidence="10">
    <location>
        <begin position="388"/>
        <end position="489"/>
    </location>
</feature>
<evidence type="ECO:0000256" key="9">
    <source>
        <dbReference type="SAM" id="MobiDB-lite"/>
    </source>
</evidence>
<dbReference type="EMBL" id="KI394358">
    <property type="protein sequence ID" value="ERN03458.1"/>
    <property type="molecule type" value="Genomic_DNA"/>
</dbReference>
<dbReference type="HOGENOM" id="CLU_015907_0_0_1"/>
<dbReference type="FunFam" id="2.40.330.10:FF:000006">
    <property type="entry name" value="B3 domain-containing transcription repressor VAL1"/>
    <property type="match status" value="1"/>
</dbReference>
<dbReference type="SMART" id="SM01019">
    <property type="entry name" value="B3"/>
    <property type="match status" value="1"/>
</dbReference>
<dbReference type="InterPro" id="IPR057743">
    <property type="entry name" value="Zfn_VAL1-3_N"/>
</dbReference>
<dbReference type="Pfam" id="PF25813">
    <property type="entry name" value="zf_VAL1_N"/>
    <property type="match status" value="1"/>
</dbReference>
<keyword evidence="3" id="KW-0863">Zinc-finger</keyword>
<keyword evidence="2" id="KW-0479">Metal-binding</keyword>
<dbReference type="PROSITE" id="PS50863">
    <property type="entry name" value="B3"/>
    <property type="match status" value="1"/>
</dbReference>
<feature type="compositionally biased region" description="Basic and acidic residues" evidence="9">
    <location>
        <begin position="226"/>
        <end position="238"/>
    </location>
</feature>
<evidence type="ECO:0000256" key="1">
    <source>
        <dbReference type="ARBA" id="ARBA00004123"/>
    </source>
</evidence>
<dbReference type="STRING" id="13333.W1P6B2"/>
<dbReference type="Gramene" id="ERN03458">
    <property type="protein sequence ID" value="ERN03458"/>
    <property type="gene ID" value="AMTR_s00003p00266720"/>
</dbReference>
<dbReference type="OMA" id="SKWTCSG"/>
<protein>
    <recommendedName>
        <fullName evidence="14">CW-type domain-containing protein</fullName>
    </recommendedName>
</protein>
<dbReference type="InterPro" id="IPR011124">
    <property type="entry name" value="Znf_CW"/>
</dbReference>
<evidence type="ECO:0000256" key="2">
    <source>
        <dbReference type="ARBA" id="ARBA00022723"/>
    </source>
</evidence>
<feature type="region of interest" description="Disordered" evidence="9">
    <location>
        <begin position="938"/>
        <end position="973"/>
    </location>
</feature>
<keyword evidence="5" id="KW-0805">Transcription regulation</keyword>
<gene>
    <name evidence="12" type="ORF">AMTR_s00003p00266720</name>
</gene>
<reference evidence="13" key="1">
    <citation type="journal article" date="2013" name="Science">
        <title>The Amborella genome and the evolution of flowering plants.</title>
        <authorList>
            <consortium name="Amborella Genome Project"/>
        </authorList>
    </citation>
    <scope>NUCLEOTIDE SEQUENCE [LARGE SCALE GENOMIC DNA]</scope>
</reference>
<dbReference type="GO" id="GO:0003677">
    <property type="term" value="F:DNA binding"/>
    <property type="evidence" value="ECO:0007669"/>
    <property type="project" value="UniProtKB-KW"/>
</dbReference>
<keyword evidence="6" id="KW-0238">DNA-binding</keyword>
<dbReference type="InterPro" id="IPR015300">
    <property type="entry name" value="DNA-bd_pseudobarrel_sf"/>
</dbReference>
<feature type="region of interest" description="Disordered" evidence="9">
    <location>
        <begin position="339"/>
        <end position="359"/>
    </location>
</feature>
<feature type="compositionally biased region" description="Low complexity" evidence="9">
    <location>
        <begin position="745"/>
        <end position="754"/>
    </location>
</feature>
<evidence type="ECO:0000256" key="6">
    <source>
        <dbReference type="ARBA" id="ARBA00023125"/>
    </source>
</evidence>
<dbReference type="SUPFAM" id="SSF101936">
    <property type="entry name" value="DNA-binding pseudobarrel domain"/>
    <property type="match status" value="1"/>
</dbReference>
<feature type="compositionally biased region" description="Basic and acidic residues" evidence="9">
    <location>
        <begin position="826"/>
        <end position="889"/>
    </location>
</feature>
<feature type="region of interest" description="Disordered" evidence="9">
    <location>
        <begin position="737"/>
        <end position="762"/>
    </location>
</feature>
<comment type="subcellular location">
    <subcellularLocation>
        <location evidence="1">Nucleus</location>
    </subcellularLocation>
</comment>
<evidence type="ECO:0000313" key="12">
    <source>
        <dbReference type="EMBL" id="ERN03458.1"/>
    </source>
</evidence>
<dbReference type="eggNOG" id="ENOG502QPW7">
    <property type="taxonomic scope" value="Eukaryota"/>
</dbReference>
<organism evidence="12 13">
    <name type="scientific">Amborella trichopoda</name>
    <dbReference type="NCBI Taxonomy" id="13333"/>
    <lineage>
        <taxon>Eukaryota</taxon>
        <taxon>Viridiplantae</taxon>
        <taxon>Streptophyta</taxon>
        <taxon>Embryophyta</taxon>
        <taxon>Tracheophyta</taxon>
        <taxon>Spermatophyta</taxon>
        <taxon>Magnoliopsida</taxon>
        <taxon>Amborellales</taxon>
        <taxon>Amborellaceae</taxon>
        <taxon>Amborella</taxon>
    </lineage>
</organism>
<evidence type="ECO:0000259" key="10">
    <source>
        <dbReference type="PROSITE" id="PS50863"/>
    </source>
</evidence>
<feature type="compositionally biased region" description="Polar residues" evidence="9">
    <location>
        <begin position="504"/>
        <end position="515"/>
    </location>
</feature>
<dbReference type="Pfam" id="PF02362">
    <property type="entry name" value="B3"/>
    <property type="match status" value="1"/>
</dbReference>
<accession>W1P6B2</accession>